<keyword evidence="3 6" id="KW-0256">Endoplasmic reticulum</keyword>
<dbReference type="InterPro" id="IPR046964">
    <property type="entry name" value="RTN1-4"/>
</dbReference>
<dbReference type="GO" id="GO:0005789">
    <property type="term" value="C:endoplasmic reticulum membrane"/>
    <property type="evidence" value="ECO:0007669"/>
    <property type="project" value="UniProtKB-SubCell"/>
</dbReference>
<dbReference type="GO" id="GO:0030182">
    <property type="term" value="P:neuron differentiation"/>
    <property type="evidence" value="ECO:0007669"/>
    <property type="project" value="TreeGrafter"/>
</dbReference>
<accession>A0AAN9CUX7</accession>
<dbReference type="EMBL" id="JAYKXH010000015">
    <property type="protein sequence ID" value="KAK7144079.1"/>
    <property type="molecule type" value="Genomic_DNA"/>
</dbReference>
<keyword evidence="2 6" id="KW-0812">Transmembrane</keyword>
<dbReference type="Gene3D" id="1.20.5.2480">
    <property type="match status" value="1"/>
</dbReference>
<feature type="transmembrane region" description="Helical" evidence="6">
    <location>
        <begin position="170"/>
        <end position="196"/>
    </location>
</feature>
<dbReference type="InterPro" id="IPR003388">
    <property type="entry name" value="Reticulon"/>
</dbReference>
<evidence type="ECO:0000256" key="2">
    <source>
        <dbReference type="ARBA" id="ARBA00022692"/>
    </source>
</evidence>
<comment type="subcellular location">
    <subcellularLocation>
        <location evidence="1 6">Endoplasmic reticulum membrane</location>
        <topology evidence="1 6">Multi-pass membrane protein</topology>
    </subcellularLocation>
</comment>
<evidence type="ECO:0000313" key="8">
    <source>
        <dbReference type="EMBL" id="KAK7144079.1"/>
    </source>
</evidence>
<dbReference type="GO" id="GO:0007420">
    <property type="term" value="P:brain development"/>
    <property type="evidence" value="ECO:0007669"/>
    <property type="project" value="TreeGrafter"/>
</dbReference>
<reference evidence="8 9" key="1">
    <citation type="submission" date="2024-02" db="EMBL/GenBank/DDBJ databases">
        <title>Chromosome-level genome assembly of the Eurasian Minnow (Phoxinus phoxinus).</title>
        <authorList>
            <person name="Oriowo T.O."/>
            <person name="Martin S."/>
            <person name="Stange M."/>
            <person name="Chrysostomakis Y."/>
            <person name="Brown T."/>
            <person name="Winkler S."/>
            <person name="Kukowka S."/>
            <person name="Myers E.W."/>
            <person name="Bohne A."/>
        </authorList>
    </citation>
    <scope>NUCLEOTIDE SEQUENCE [LARGE SCALE GENOMIC DNA]</scope>
    <source>
        <strain evidence="8">ZFMK-TIS-60720</strain>
        <tissue evidence="8">Whole Organism</tissue>
    </source>
</reference>
<evidence type="ECO:0000256" key="6">
    <source>
        <dbReference type="RuleBase" id="RU210713"/>
    </source>
</evidence>
<organism evidence="8 9">
    <name type="scientific">Phoxinus phoxinus</name>
    <name type="common">Eurasian minnow</name>
    <dbReference type="NCBI Taxonomy" id="58324"/>
    <lineage>
        <taxon>Eukaryota</taxon>
        <taxon>Metazoa</taxon>
        <taxon>Chordata</taxon>
        <taxon>Craniata</taxon>
        <taxon>Vertebrata</taxon>
        <taxon>Euteleostomi</taxon>
        <taxon>Actinopterygii</taxon>
        <taxon>Neopterygii</taxon>
        <taxon>Teleostei</taxon>
        <taxon>Ostariophysi</taxon>
        <taxon>Cypriniformes</taxon>
        <taxon>Leuciscidae</taxon>
        <taxon>Phoxininae</taxon>
        <taxon>Phoxinus</taxon>
    </lineage>
</organism>
<keyword evidence="5 6" id="KW-0472">Membrane</keyword>
<feature type="domain" description="Reticulon" evidence="7">
    <location>
        <begin position="52"/>
        <end position="241"/>
    </location>
</feature>
<protein>
    <recommendedName>
        <fullName evidence="6">Reticulon</fullName>
    </recommendedName>
</protein>
<dbReference type="PANTHER" id="PTHR45799">
    <property type="entry name" value="RETICULON-LIKE PROTEIN"/>
    <property type="match status" value="1"/>
</dbReference>
<proteinExistence type="predicted"/>
<gene>
    <name evidence="8" type="ORF">R3I93_015053</name>
</gene>
<evidence type="ECO:0000259" key="7">
    <source>
        <dbReference type="PROSITE" id="PS50845"/>
    </source>
</evidence>
<dbReference type="PANTHER" id="PTHR45799:SF6">
    <property type="entry name" value="RETICULON"/>
    <property type="match status" value="1"/>
</dbReference>
<evidence type="ECO:0000313" key="9">
    <source>
        <dbReference type="Proteomes" id="UP001364617"/>
    </source>
</evidence>
<dbReference type="GO" id="GO:0043005">
    <property type="term" value="C:neuron projection"/>
    <property type="evidence" value="ECO:0007669"/>
    <property type="project" value="TreeGrafter"/>
</dbReference>
<name>A0AAN9CUX7_9TELE</name>
<keyword evidence="4 6" id="KW-1133">Transmembrane helix</keyword>
<dbReference type="Pfam" id="PF02453">
    <property type="entry name" value="Reticulon"/>
    <property type="match status" value="1"/>
</dbReference>
<dbReference type="PROSITE" id="PS50845">
    <property type="entry name" value="RETICULON"/>
    <property type="match status" value="1"/>
</dbReference>
<evidence type="ECO:0000256" key="3">
    <source>
        <dbReference type="ARBA" id="ARBA00022824"/>
    </source>
</evidence>
<sequence>MADPSLSASSGLNSIGLLRDSDSSVQDWTSGKDHEEAVFILSSVHHPYLSAVQELVYWQEPQKSVLVFGVSLLVLTSLARFSVISVVSYLLLALLCVTITFRVYKSVVHAVQKSDEGHPFKVLMDRDIRVSPDTARRYMDMFLVKLNTALIQTRRLVLVEDVVDSLKLAVVMWFLTCVGAVFNGLTILILADIILFCTPLLYERNKTQIDGYLVRLQSQLEEKLAKLQDKLPGPVKWSKAE</sequence>
<evidence type="ECO:0000256" key="1">
    <source>
        <dbReference type="ARBA" id="ARBA00004477"/>
    </source>
</evidence>
<feature type="transmembrane region" description="Helical" evidence="6">
    <location>
        <begin position="86"/>
        <end position="104"/>
    </location>
</feature>
<evidence type="ECO:0000256" key="4">
    <source>
        <dbReference type="ARBA" id="ARBA00022989"/>
    </source>
</evidence>
<keyword evidence="9" id="KW-1185">Reference proteome</keyword>
<dbReference type="GO" id="GO:0014069">
    <property type="term" value="C:postsynaptic density"/>
    <property type="evidence" value="ECO:0007669"/>
    <property type="project" value="TreeGrafter"/>
</dbReference>
<comment type="caution">
    <text evidence="8">The sequence shown here is derived from an EMBL/GenBank/DDBJ whole genome shotgun (WGS) entry which is preliminary data.</text>
</comment>
<dbReference type="GO" id="GO:0071787">
    <property type="term" value="P:endoplasmic reticulum tubular network formation"/>
    <property type="evidence" value="ECO:0007669"/>
    <property type="project" value="TreeGrafter"/>
</dbReference>
<dbReference type="Proteomes" id="UP001364617">
    <property type="component" value="Unassembled WGS sequence"/>
</dbReference>
<dbReference type="AlphaFoldDB" id="A0AAN9CUX7"/>
<evidence type="ECO:0000256" key="5">
    <source>
        <dbReference type="ARBA" id="ARBA00023136"/>
    </source>
</evidence>